<reference evidence="3 4" key="1">
    <citation type="submission" date="2019-12" db="EMBL/GenBank/DDBJ databases">
        <authorList>
            <person name="Huq M.A."/>
        </authorList>
    </citation>
    <scope>NUCLEOTIDE SEQUENCE [LARGE SCALE GENOMIC DNA]</scope>
    <source>
        <strain evidence="3 4">MAH-20</strain>
    </source>
</reference>
<dbReference type="PANTHER" id="PTHR48081:SF9">
    <property type="entry name" value="CARBOXYLESTERASE"/>
    <property type="match status" value="1"/>
</dbReference>
<sequence length="290" mass="30377">MRRNAMPVALHRAVPALGLLLGACSPISMFDGLVPKDGGARQVAKGVSYGEGPRQKLDVYAPTGVAQGPRPVIVFFYGGSWNSGSRGGYGFVGRALAARGFVTVIPDYRLVPEVVYPGFVLDGANAVRWVRAHAKDYGGDGDRIVLAGHSAGAYIAAMLAVDDRWLGSDREAVRGFAGLAGPYDFAPFTVGASIQAFGDWREPAETQPVTWAGAGDPPALLLAGAEDSIVRPRNGDTLAAKLRAGGVPAVVKRYPGIGHIGILTAIARPFRGKAPVVDDVAAFADRVTRE</sequence>
<keyword evidence="1 3" id="KW-0378">Hydrolase</keyword>
<evidence type="ECO:0000259" key="2">
    <source>
        <dbReference type="Pfam" id="PF20434"/>
    </source>
</evidence>
<keyword evidence="4" id="KW-1185">Reference proteome</keyword>
<dbReference type="Proteomes" id="UP000441389">
    <property type="component" value="Unassembled WGS sequence"/>
</dbReference>
<dbReference type="SUPFAM" id="SSF53474">
    <property type="entry name" value="alpha/beta-Hydrolases"/>
    <property type="match status" value="1"/>
</dbReference>
<dbReference type="EMBL" id="WQMS01000014">
    <property type="protein sequence ID" value="MVO78737.1"/>
    <property type="molecule type" value="Genomic_DNA"/>
</dbReference>
<evidence type="ECO:0000256" key="1">
    <source>
        <dbReference type="ARBA" id="ARBA00022801"/>
    </source>
</evidence>
<dbReference type="GO" id="GO:0016787">
    <property type="term" value="F:hydrolase activity"/>
    <property type="evidence" value="ECO:0007669"/>
    <property type="project" value="UniProtKB-KW"/>
</dbReference>
<dbReference type="AlphaFoldDB" id="A0A6I4J2Z8"/>
<name>A0A6I4J2Z8_9SPHN</name>
<dbReference type="Gene3D" id="3.40.50.1820">
    <property type="entry name" value="alpha/beta hydrolase"/>
    <property type="match status" value="1"/>
</dbReference>
<organism evidence="3 4">
    <name type="scientific">Sphingomonas horti</name>
    <dbReference type="NCBI Taxonomy" id="2682842"/>
    <lineage>
        <taxon>Bacteria</taxon>
        <taxon>Pseudomonadati</taxon>
        <taxon>Pseudomonadota</taxon>
        <taxon>Alphaproteobacteria</taxon>
        <taxon>Sphingomonadales</taxon>
        <taxon>Sphingomonadaceae</taxon>
        <taxon>Sphingomonas</taxon>
    </lineage>
</organism>
<accession>A0A6I4J2Z8</accession>
<feature type="domain" description="BD-FAE-like" evidence="2">
    <location>
        <begin position="57"/>
        <end position="242"/>
    </location>
</feature>
<dbReference type="InterPro" id="IPR050300">
    <property type="entry name" value="GDXG_lipolytic_enzyme"/>
</dbReference>
<protein>
    <submittedName>
        <fullName evidence="3">Alpha/beta hydrolase fold domain-containing protein</fullName>
    </submittedName>
</protein>
<dbReference type="PROSITE" id="PS51257">
    <property type="entry name" value="PROKAR_LIPOPROTEIN"/>
    <property type="match status" value="1"/>
</dbReference>
<dbReference type="InterPro" id="IPR029058">
    <property type="entry name" value="AB_hydrolase_fold"/>
</dbReference>
<dbReference type="Pfam" id="PF20434">
    <property type="entry name" value="BD-FAE"/>
    <property type="match status" value="1"/>
</dbReference>
<comment type="caution">
    <text evidence="3">The sequence shown here is derived from an EMBL/GenBank/DDBJ whole genome shotgun (WGS) entry which is preliminary data.</text>
</comment>
<proteinExistence type="predicted"/>
<dbReference type="PANTHER" id="PTHR48081">
    <property type="entry name" value="AB HYDROLASE SUPERFAMILY PROTEIN C4A8.06C"/>
    <property type="match status" value="1"/>
</dbReference>
<evidence type="ECO:0000313" key="3">
    <source>
        <dbReference type="EMBL" id="MVO78737.1"/>
    </source>
</evidence>
<gene>
    <name evidence="3" type="ORF">GON01_12435</name>
</gene>
<dbReference type="InterPro" id="IPR049492">
    <property type="entry name" value="BD-FAE-like_dom"/>
</dbReference>
<evidence type="ECO:0000313" key="4">
    <source>
        <dbReference type="Proteomes" id="UP000441389"/>
    </source>
</evidence>